<dbReference type="SMART" id="SM00530">
    <property type="entry name" value="HTH_XRE"/>
    <property type="match status" value="1"/>
</dbReference>
<dbReference type="PANTHER" id="PTHR35010">
    <property type="entry name" value="BLL4672 PROTEIN-RELATED"/>
    <property type="match status" value="1"/>
</dbReference>
<feature type="domain" description="HTH cro/C1-type" evidence="1">
    <location>
        <begin position="19"/>
        <end position="91"/>
    </location>
</feature>
<dbReference type="EMBL" id="JBHSGA010000008">
    <property type="protein sequence ID" value="MFC4525864.1"/>
    <property type="molecule type" value="Genomic_DNA"/>
</dbReference>
<reference evidence="3" key="1">
    <citation type="journal article" date="2019" name="Int. J. Syst. Evol. Microbiol.">
        <title>The Global Catalogue of Microorganisms (GCM) 10K type strain sequencing project: providing services to taxonomists for standard genome sequencing and annotation.</title>
        <authorList>
            <consortium name="The Broad Institute Genomics Platform"/>
            <consortium name="The Broad Institute Genome Sequencing Center for Infectious Disease"/>
            <person name="Wu L."/>
            <person name="Ma J."/>
        </authorList>
    </citation>
    <scope>NUCLEOTIDE SEQUENCE [LARGE SCALE GENOMIC DNA]</scope>
    <source>
        <strain evidence="3">CCM 4481</strain>
    </source>
</reference>
<proteinExistence type="predicted"/>
<dbReference type="SUPFAM" id="SSF47413">
    <property type="entry name" value="lambda repressor-like DNA-binding domains"/>
    <property type="match status" value="1"/>
</dbReference>
<dbReference type="Proteomes" id="UP001595961">
    <property type="component" value="Unassembled WGS sequence"/>
</dbReference>
<protein>
    <submittedName>
        <fullName evidence="2">Helix-turn-helix transcriptional regulator</fullName>
    </submittedName>
</protein>
<dbReference type="Gene3D" id="3.30.450.180">
    <property type="match status" value="1"/>
</dbReference>
<keyword evidence="3" id="KW-1185">Reference proteome</keyword>
<evidence type="ECO:0000259" key="1">
    <source>
        <dbReference type="SMART" id="SM00530"/>
    </source>
</evidence>
<evidence type="ECO:0000313" key="2">
    <source>
        <dbReference type="EMBL" id="MFC4525864.1"/>
    </source>
</evidence>
<comment type="caution">
    <text evidence="2">The sequence shown here is derived from an EMBL/GenBank/DDBJ whole genome shotgun (WGS) entry which is preliminary data.</text>
</comment>
<evidence type="ECO:0000313" key="3">
    <source>
        <dbReference type="Proteomes" id="UP001595961"/>
    </source>
</evidence>
<sequence length="271" mass="30424">MNASSFDAANDPRHLLGRFLRARREAAPADAGAMKGFGRRRTPGLRREEVAQRAGISTTWYTWLEQGRDIALSPSALARLADALSLSAAERAYLFELARRRDPVRTPFEGASSLAPEWQQAVAAMPMPAYLLDRMWCLRAWNDAAAELFAPWLASGEACLLRYVFLHASARELICDWEERAHRLVAEFRADTALYPDDSGLIGLVAELQRESRPFQQFWNQHDVLAREGGSRRFHHPRLGRVERTQVTLLPSSLPDHKLVLLLPEAGGPDS</sequence>
<dbReference type="PANTHER" id="PTHR35010:SF2">
    <property type="entry name" value="BLL4672 PROTEIN"/>
    <property type="match status" value="1"/>
</dbReference>
<accession>A0ABV9BYQ1</accession>
<dbReference type="InterPro" id="IPR001387">
    <property type="entry name" value="Cro/C1-type_HTH"/>
</dbReference>
<dbReference type="Gene3D" id="1.10.260.40">
    <property type="entry name" value="lambda repressor-like DNA-binding domains"/>
    <property type="match status" value="1"/>
</dbReference>
<dbReference type="Pfam" id="PF13560">
    <property type="entry name" value="HTH_31"/>
    <property type="match status" value="1"/>
</dbReference>
<organism evidence="2 3">
    <name type="scientific">Dyella halodurans</name>
    <dbReference type="NCBI Taxonomy" id="1920171"/>
    <lineage>
        <taxon>Bacteria</taxon>
        <taxon>Pseudomonadati</taxon>
        <taxon>Pseudomonadota</taxon>
        <taxon>Gammaproteobacteria</taxon>
        <taxon>Lysobacterales</taxon>
        <taxon>Rhodanobacteraceae</taxon>
        <taxon>Dyella</taxon>
    </lineage>
</organism>
<dbReference type="InterPro" id="IPR041413">
    <property type="entry name" value="MLTR_LBD"/>
</dbReference>
<dbReference type="Pfam" id="PF17765">
    <property type="entry name" value="MLTR_LBD"/>
    <property type="match status" value="1"/>
</dbReference>
<dbReference type="CDD" id="cd00093">
    <property type="entry name" value="HTH_XRE"/>
    <property type="match status" value="1"/>
</dbReference>
<dbReference type="InterPro" id="IPR010982">
    <property type="entry name" value="Lambda_DNA-bd_dom_sf"/>
</dbReference>
<gene>
    <name evidence="2" type="ORF">ACFO5W_04370</name>
</gene>
<name>A0ABV9BYQ1_9GAMM</name>
<dbReference type="RefSeq" id="WP_266150584.1">
    <property type="nucleotide sequence ID" value="NZ_CP064028.1"/>
</dbReference>